<accession>A0ABC8Z8D6</accession>
<evidence type="ECO:0000313" key="7">
    <source>
        <dbReference type="Proteomes" id="UP001497457"/>
    </source>
</evidence>
<evidence type="ECO:0000256" key="1">
    <source>
        <dbReference type="ARBA" id="ARBA00004123"/>
    </source>
</evidence>
<dbReference type="GO" id="GO:0005634">
    <property type="term" value="C:nucleus"/>
    <property type="evidence" value="ECO:0007669"/>
    <property type="project" value="UniProtKB-SubCell"/>
</dbReference>
<evidence type="ECO:0000256" key="3">
    <source>
        <dbReference type="ARBA" id="ARBA00023163"/>
    </source>
</evidence>
<dbReference type="InterPro" id="IPR044660">
    <property type="entry name" value="IBH1-like"/>
</dbReference>
<feature type="compositionally biased region" description="Low complexity" evidence="5">
    <location>
        <begin position="89"/>
        <end position="101"/>
    </location>
</feature>
<feature type="region of interest" description="Disordered" evidence="5">
    <location>
        <begin position="163"/>
        <end position="182"/>
    </location>
</feature>
<gene>
    <name evidence="6" type="ORF">URODEC1_LOCUS41506</name>
</gene>
<dbReference type="CDD" id="cd11444">
    <property type="entry name" value="bHLH_AtIBH1_like"/>
    <property type="match status" value="1"/>
</dbReference>
<comment type="subcellular location">
    <subcellularLocation>
        <location evidence="1">Nucleus</location>
    </subcellularLocation>
</comment>
<keyword evidence="4" id="KW-0539">Nucleus</keyword>
<dbReference type="EMBL" id="OZ075128">
    <property type="protein sequence ID" value="CAL4955571.1"/>
    <property type="molecule type" value="Genomic_DNA"/>
</dbReference>
<evidence type="ECO:0000256" key="5">
    <source>
        <dbReference type="SAM" id="MobiDB-lite"/>
    </source>
</evidence>
<dbReference type="PANTHER" id="PTHR33124">
    <property type="entry name" value="TRANSCRIPTION FACTOR IBH1-LIKE 1"/>
    <property type="match status" value="1"/>
</dbReference>
<keyword evidence="7" id="KW-1185">Reference proteome</keyword>
<dbReference type="Proteomes" id="UP001497457">
    <property type="component" value="Chromosome 18b"/>
</dbReference>
<protein>
    <submittedName>
        <fullName evidence="6">Uncharacterized protein</fullName>
    </submittedName>
</protein>
<organism evidence="6 7">
    <name type="scientific">Urochloa decumbens</name>
    <dbReference type="NCBI Taxonomy" id="240449"/>
    <lineage>
        <taxon>Eukaryota</taxon>
        <taxon>Viridiplantae</taxon>
        <taxon>Streptophyta</taxon>
        <taxon>Embryophyta</taxon>
        <taxon>Tracheophyta</taxon>
        <taxon>Spermatophyta</taxon>
        <taxon>Magnoliopsida</taxon>
        <taxon>Liliopsida</taxon>
        <taxon>Poales</taxon>
        <taxon>Poaceae</taxon>
        <taxon>PACMAD clade</taxon>
        <taxon>Panicoideae</taxon>
        <taxon>Panicodae</taxon>
        <taxon>Paniceae</taxon>
        <taxon>Melinidinae</taxon>
        <taxon>Urochloa</taxon>
    </lineage>
</organism>
<feature type="region of interest" description="Disordered" evidence="5">
    <location>
        <begin position="80"/>
        <end position="108"/>
    </location>
</feature>
<keyword evidence="3" id="KW-0804">Transcription</keyword>
<keyword evidence="2" id="KW-0805">Transcription regulation</keyword>
<dbReference type="PANTHER" id="PTHR33124:SF105">
    <property type="entry name" value="OS01G0630300 PROTEIN"/>
    <property type="match status" value="1"/>
</dbReference>
<evidence type="ECO:0000256" key="4">
    <source>
        <dbReference type="ARBA" id="ARBA00023242"/>
    </source>
</evidence>
<dbReference type="AlphaFoldDB" id="A0ABC8Z8D6"/>
<name>A0ABC8Z8D6_9POAL</name>
<reference evidence="7" key="1">
    <citation type="submission" date="2024-06" db="EMBL/GenBank/DDBJ databases">
        <authorList>
            <person name="Ryan C."/>
        </authorList>
    </citation>
    <scope>NUCLEOTIDE SEQUENCE [LARGE SCALE GENOMIC DNA]</scope>
</reference>
<evidence type="ECO:0000256" key="2">
    <source>
        <dbReference type="ARBA" id="ARBA00023015"/>
    </source>
</evidence>
<dbReference type="InterPro" id="IPR044549">
    <property type="entry name" value="bHLH_AtIBH1-like"/>
</dbReference>
<proteinExistence type="predicted"/>
<sequence length="182" mass="19660">MDHHVAILAVDGQEEMGMEKQNQQKQQQIVRERGRRIKAAAELGLARSSRGRQWGRALGRRALVVATASKDPYPFEFEATAPSSTMTGEHQQAQEKAAAASPEEEEDEVEVEEKVAMLRRLVPGGEEMAVEGLLEETADYIAALKAQVGVMRALACLLSGSGLDELPGKAGAGLLSPEKQPQ</sequence>
<evidence type="ECO:0000313" key="6">
    <source>
        <dbReference type="EMBL" id="CAL4955571.1"/>
    </source>
</evidence>
<reference evidence="6 7" key="2">
    <citation type="submission" date="2024-10" db="EMBL/GenBank/DDBJ databases">
        <authorList>
            <person name="Ryan C."/>
        </authorList>
    </citation>
    <scope>NUCLEOTIDE SEQUENCE [LARGE SCALE GENOMIC DNA]</scope>
</reference>